<name>C8XT93_9BACT</name>
<evidence type="ECO:0000256" key="2">
    <source>
        <dbReference type="ARBA" id="ARBA00022723"/>
    </source>
</evidence>
<protein>
    <submittedName>
        <fullName evidence="6">Putative mucin-desulfating sulfatase</fullName>
    </submittedName>
</protein>
<dbReference type="GO" id="GO:0046872">
    <property type="term" value="F:metal ion binding"/>
    <property type="evidence" value="ECO:0007669"/>
    <property type="project" value="UniProtKB-KW"/>
</dbReference>
<dbReference type="InterPro" id="IPR024607">
    <property type="entry name" value="Sulfatase_CS"/>
</dbReference>
<dbReference type="PANTHER" id="PTHR42693:SF53">
    <property type="entry name" value="ENDO-4-O-SULFATASE"/>
    <property type="match status" value="1"/>
</dbReference>
<organism evidence="6">
    <name type="scientific">uncultured bacterium RM57</name>
    <dbReference type="NCBI Taxonomy" id="561246"/>
    <lineage>
        <taxon>Bacteria</taxon>
        <taxon>environmental samples</taxon>
    </lineage>
</organism>
<proteinExistence type="inferred from homology"/>
<dbReference type="InterPro" id="IPR000917">
    <property type="entry name" value="Sulfatase_N"/>
</dbReference>
<dbReference type="AlphaFoldDB" id="C8XT93"/>
<accession>C8XT93</accession>
<keyword evidence="3" id="KW-0378">Hydrolase</keyword>
<keyword evidence="2" id="KW-0479">Metal-binding</keyword>
<evidence type="ECO:0000256" key="1">
    <source>
        <dbReference type="ARBA" id="ARBA00008779"/>
    </source>
</evidence>
<dbReference type="GO" id="GO:0004065">
    <property type="term" value="F:arylsulfatase activity"/>
    <property type="evidence" value="ECO:0007669"/>
    <property type="project" value="TreeGrafter"/>
</dbReference>
<comment type="similarity">
    <text evidence="1">Belongs to the sulfatase family.</text>
</comment>
<dbReference type="SUPFAM" id="SSF53649">
    <property type="entry name" value="Alkaline phosphatase-like"/>
    <property type="match status" value="1"/>
</dbReference>
<dbReference type="Gene3D" id="3.40.720.10">
    <property type="entry name" value="Alkaline Phosphatase, subunit A"/>
    <property type="match status" value="1"/>
</dbReference>
<evidence type="ECO:0000256" key="3">
    <source>
        <dbReference type="ARBA" id="ARBA00022801"/>
    </source>
</evidence>
<dbReference type="PROSITE" id="PS00149">
    <property type="entry name" value="SULFATASE_2"/>
    <property type="match status" value="1"/>
</dbReference>
<keyword evidence="4" id="KW-0106">Calcium</keyword>
<feature type="domain" description="Sulfatase N-terminal" evidence="5">
    <location>
        <begin position="37"/>
        <end position="237"/>
    </location>
</feature>
<dbReference type="InterPro" id="IPR050738">
    <property type="entry name" value="Sulfatase"/>
</dbReference>
<dbReference type="Pfam" id="PF00884">
    <property type="entry name" value="Sulfatase"/>
    <property type="match status" value="1"/>
</dbReference>
<reference evidence="6" key="1">
    <citation type="journal article" date="2009" name="ACS Chem. Biol.">
        <title>Natural products from environmental DNA hosted in Ralstonia metallidurans.</title>
        <authorList>
            <person name="Craig J.W."/>
            <person name="Chang F.Y."/>
            <person name="Brady S.F."/>
        </authorList>
    </citation>
    <scope>NUCLEOTIDE SEQUENCE</scope>
</reference>
<evidence type="ECO:0000256" key="4">
    <source>
        <dbReference type="ARBA" id="ARBA00022837"/>
    </source>
</evidence>
<evidence type="ECO:0000313" key="6">
    <source>
        <dbReference type="EMBL" id="ACI04486.1"/>
    </source>
</evidence>
<sequence>MHLKVWAASLPHLPSQEMLPQKAAPQPQAHPGRGGKRNILWITGEGVPVTALSCYGSQFIETPHIDRIATEGIRFENGFTTNALCAPSRATLLTGTYTHINGMVGNPHVPIPPGDPAPHFDASQITVTKILKQHGYQTGLVGKWHLPVNPADVGFDYFVYKNGAGGPYYDPNGYLGNPSLGSPVVEAQHHEGYETDVVTDLAIKGIQEFTQPFVMMVQYFNAHRPFEPPHKYEHLYEGTRIKEPGTFWDDYSERASPARDARLRIADMPDFNPPADLTSRQRK</sequence>
<dbReference type="EMBL" id="FJ151552">
    <property type="protein sequence ID" value="ACI04486.1"/>
    <property type="molecule type" value="Genomic_DNA"/>
</dbReference>
<evidence type="ECO:0000259" key="5">
    <source>
        <dbReference type="Pfam" id="PF00884"/>
    </source>
</evidence>
<dbReference type="InterPro" id="IPR017850">
    <property type="entry name" value="Alkaline_phosphatase_core_sf"/>
</dbReference>
<dbReference type="PROSITE" id="PS00523">
    <property type="entry name" value="SULFATASE_1"/>
    <property type="match status" value="1"/>
</dbReference>
<dbReference type="PANTHER" id="PTHR42693">
    <property type="entry name" value="ARYLSULFATASE FAMILY MEMBER"/>
    <property type="match status" value="1"/>
</dbReference>